<reference evidence="1 2" key="1">
    <citation type="journal article" date="2018" name="Sci. Rep.">
        <title>Genomic signatures of local adaptation to the degree of environmental predictability in rotifers.</title>
        <authorList>
            <person name="Franch-Gras L."/>
            <person name="Hahn C."/>
            <person name="Garcia-Roger E.M."/>
            <person name="Carmona M.J."/>
            <person name="Serra M."/>
            <person name="Gomez A."/>
        </authorList>
    </citation>
    <scope>NUCLEOTIDE SEQUENCE [LARGE SCALE GENOMIC DNA]</scope>
    <source>
        <strain evidence="1">HYR1</strain>
    </source>
</reference>
<proteinExistence type="predicted"/>
<evidence type="ECO:0000313" key="2">
    <source>
        <dbReference type="Proteomes" id="UP000276133"/>
    </source>
</evidence>
<keyword evidence="2" id="KW-1185">Reference proteome</keyword>
<organism evidence="1 2">
    <name type="scientific">Brachionus plicatilis</name>
    <name type="common">Marine rotifer</name>
    <name type="synonym">Brachionus muelleri</name>
    <dbReference type="NCBI Taxonomy" id="10195"/>
    <lineage>
        <taxon>Eukaryota</taxon>
        <taxon>Metazoa</taxon>
        <taxon>Spiralia</taxon>
        <taxon>Gnathifera</taxon>
        <taxon>Rotifera</taxon>
        <taxon>Eurotatoria</taxon>
        <taxon>Monogononta</taxon>
        <taxon>Pseudotrocha</taxon>
        <taxon>Ploima</taxon>
        <taxon>Brachionidae</taxon>
        <taxon>Brachionus</taxon>
    </lineage>
</organism>
<comment type="caution">
    <text evidence="1">The sequence shown here is derived from an EMBL/GenBank/DDBJ whole genome shotgun (WGS) entry which is preliminary data.</text>
</comment>
<evidence type="ECO:0000313" key="1">
    <source>
        <dbReference type="EMBL" id="RNA29839.1"/>
    </source>
</evidence>
<accession>A0A3M7S2E9</accession>
<sequence>MPSISHFIFICLMIKSGNVKLQYKKIPSSAKTLQFSKTNIKKEKNRFITDLYQKSKYQHASVMKRKSAKIQWSPGWSLISHIKKQKLSGMTIANIGYKSNNSINKKIANKTSLLVNGTEFSNRKQRKVQILTLEDPIFITIKTIEGFNGCFLSLILQFYLTKSLRSLLGLLGMI</sequence>
<gene>
    <name evidence="1" type="ORF">BpHYR1_051401</name>
</gene>
<dbReference type="EMBL" id="REGN01002158">
    <property type="protein sequence ID" value="RNA29839.1"/>
    <property type="molecule type" value="Genomic_DNA"/>
</dbReference>
<dbReference type="AlphaFoldDB" id="A0A3M7S2E9"/>
<dbReference type="Proteomes" id="UP000276133">
    <property type="component" value="Unassembled WGS sequence"/>
</dbReference>
<protein>
    <submittedName>
        <fullName evidence="1">Uncharacterized protein</fullName>
    </submittedName>
</protein>
<name>A0A3M7S2E9_BRAPC</name>